<feature type="transmembrane region" description="Helical" evidence="1">
    <location>
        <begin position="298"/>
        <end position="319"/>
    </location>
</feature>
<evidence type="ECO:0000259" key="2">
    <source>
        <dbReference type="Pfam" id="PF02517"/>
    </source>
</evidence>
<feature type="transmembrane region" description="Helical" evidence="1">
    <location>
        <begin position="45"/>
        <end position="61"/>
    </location>
</feature>
<dbReference type="Proteomes" id="UP001595898">
    <property type="component" value="Unassembled WGS sequence"/>
</dbReference>
<feature type="transmembrane region" description="Helical" evidence="1">
    <location>
        <begin position="325"/>
        <end position="344"/>
    </location>
</feature>
<dbReference type="PANTHER" id="PTHR36435:SF1">
    <property type="entry name" value="CAAX AMINO TERMINAL PROTEASE FAMILY PROTEIN"/>
    <property type="match status" value="1"/>
</dbReference>
<feature type="transmembrane region" description="Helical" evidence="1">
    <location>
        <begin position="104"/>
        <end position="133"/>
    </location>
</feature>
<keyword evidence="3" id="KW-0378">Hydrolase</keyword>
<accession>A0ABD5PTC8</accession>
<dbReference type="PANTHER" id="PTHR36435">
    <property type="entry name" value="SLR1288 PROTEIN"/>
    <property type="match status" value="1"/>
</dbReference>
<dbReference type="InterPro" id="IPR003675">
    <property type="entry name" value="Rce1/LyrA-like_dom"/>
</dbReference>
<feature type="transmembrane region" description="Helical" evidence="1">
    <location>
        <begin position="225"/>
        <end position="246"/>
    </location>
</feature>
<feature type="transmembrane region" description="Helical" evidence="1">
    <location>
        <begin position="183"/>
        <end position="205"/>
    </location>
</feature>
<proteinExistence type="predicted"/>
<feature type="domain" description="CAAX prenyl protease 2/Lysostaphin resistance protein A-like" evidence="2">
    <location>
        <begin position="268"/>
        <end position="364"/>
    </location>
</feature>
<reference evidence="3 4" key="1">
    <citation type="journal article" date="2019" name="Int. J. Syst. Evol. Microbiol.">
        <title>The Global Catalogue of Microorganisms (GCM) 10K type strain sequencing project: providing services to taxonomists for standard genome sequencing and annotation.</title>
        <authorList>
            <consortium name="The Broad Institute Genomics Platform"/>
            <consortium name="The Broad Institute Genome Sequencing Center for Infectious Disease"/>
            <person name="Wu L."/>
            <person name="Ma J."/>
        </authorList>
    </citation>
    <scope>NUCLEOTIDE SEQUENCE [LARGE SCALE GENOMIC DNA]</scope>
    <source>
        <strain evidence="3 4">WLHS5</strain>
    </source>
</reference>
<comment type="caution">
    <text evidence="3">The sequence shown here is derived from an EMBL/GenBank/DDBJ whole genome shotgun (WGS) entry which is preliminary data.</text>
</comment>
<name>A0ABD5PTC8_9EURY</name>
<dbReference type="Pfam" id="PF02517">
    <property type="entry name" value="Rce1-like"/>
    <property type="match status" value="1"/>
</dbReference>
<dbReference type="GO" id="GO:0080120">
    <property type="term" value="P:CAAX-box protein maturation"/>
    <property type="evidence" value="ECO:0007669"/>
    <property type="project" value="UniProtKB-ARBA"/>
</dbReference>
<dbReference type="EC" id="3.4.-.-" evidence="3"/>
<evidence type="ECO:0000256" key="1">
    <source>
        <dbReference type="SAM" id="Phobius"/>
    </source>
</evidence>
<sequence length="374" mass="38837">MNETARADDAGPYASGAAPAVGTVLAAVTVAAMAVPVRRGVDDPIVWTGAAFALAAVLAFLGSRHGRIDRQLAGSIAAASSFAVVLLSGYALNQGVSVPVTLPAIGWSISLLFTAFLTAGVATGIGVADYFGIGGRGLKARGLQVTLLLVVGLSGLIAAQVATILLALPVFAVVEPPLSQLQAVVLSQFGMAFGTAAVAVGYLAVRQFDRSYIDLKLPTKRDAAWTIGGVLVLFGVLFSISLLFQSTGVESADHSTAQQAQENPEIMLVLVPAAILIIGPFEELLYRNVIQKSLYESFSRVGAVVVASVIFAFVHVLAYGTAGPGQIIASLTVIFGLSIVLGTIYERTENLLVPALVHGVYNAILFANLYFTYA</sequence>
<feature type="transmembrane region" description="Helical" evidence="1">
    <location>
        <begin position="351"/>
        <end position="371"/>
    </location>
</feature>
<keyword evidence="4" id="KW-1185">Reference proteome</keyword>
<dbReference type="InterPro" id="IPR052710">
    <property type="entry name" value="CAAX_protease"/>
</dbReference>
<feature type="transmembrane region" description="Helical" evidence="1">
    <location>
        <begin position="73"/>
        <end position="92"/>
    </location>
</feature>
<keyword evidence="1" id="KW-0812">Transmembrane</keyword>
<dbReference type="RefSeq" id="WP_250142124.1">
    <property type="nucleotide sequence ID" value="NZ_JALIQP010000005.1"/>
</dbReference>
<evidence type="ECO:0000313" key="4">
    <source>
        <dbReference type="Proteomes" id="UP001595898"/>
    </source>
</evidence>
<keyword evidence="1" id="KW-0472">Membrane</keyword>
<feature type="transmembrane region" description="Helical" evidence="1">
    <location>
        <begin position="266"/>
        <end position="286"/>
    </location>
</feature>
<protein>
    <submittedName>
        <fullName evidence="3">CPBP family intramembrane glutamic endopeptidase</fullName>
        <ecNumber evidence="3">3.4.-.-</ecNumber>
    </submittedName>
</protein>
<organism evidence="3 4">
    <name type="scientific">Halosolutus amylolyticus</name>
    <dbReference type="NCBI Taxonomy" id="2932267"/>
    <lineage>
        <taxon>Archaea</taxon>
        <taxon>Methanobacteriati</taxon>
        <taxon>Methanobacteriota</taxon>
        <taxon>Stenosarchaea group</taxon>
        <taxon>Halobacteria</taxon>
        <taxon>Halobacteriales</taxon>
        <taxon>Natrialbaceae</taxon>
        <taxon>Halosolutus</taxon>
    </lineage>
</organism>
<dbReference type="EMBL" id="JBHSFA010000009">
    <property type="protein sequence ID" value="MFC4543850.1"/>
    <property type="molecule type" value="Genomic_DNA"/>
</dbReference>
<gene>
    <name evidence="3" type="ORF">ACFO5R_18140</name>
</gene>
<evidence type="ECO:0000313" key="3">
    <source>
        <dbReference type="EMBL" id="MFC4543850.1"/>
    </source>
</evidence>
<feature type="transmembrane region" description="Helical" evidence="1">
    <location>
        <begin position="145"/>
        <end position="171"/>
    </location>
</feature>
<keyword evidence="1" id="KW-1133">Transmembrane helix</keyword>
<feature type="transmembrane region" description="Helical" evidence="1">
    <location>
        <begin position="12"/>
        <end position="33"/>
    </location>
</feature>
<dbReference type="GO" id="GO:0004175">
    <property type="term" value="F:endopeptidase activity"/>
    <property type="evidence" value="ECO:0007669"/>
    <property type="project" value="UniProtKB-ARBA"/>
</dbReference>
<dbReference type="AlphaFoldDB" id="A0ABD5PTC8"/>